<keyword evidence="2" id="KW-0805">Transcription regulation</keyword>
<keyword evidence="3" id="KW-0804">Transcription</keyword>
<evidence type="ECO:0000313" key="6">
    <source>
        <dbReference type="Proteomes" id="UP001157961"/>
    </source>
</evidence>
<evidence type="ECO:0000256" key="2">
    <source>
        <dbReference type="ARBA" id="ARBA00023015"/>
    </source>
</evidence>
<evidence type="ECO:0000313" key="5">
    <source>
        <dbReference type="EMBL" id="SMP30726.1"/>
    </source>
</evidence>
<feature type="domain" description="HTH deoR-type" evidence="4">
    <location>
        <begin position="3"/>
        <end position="58"/>
    </location>
</feature>
<dbReference type="Proteomes" id="UP001157961">
    <property type="component" value="Unassembled WGS sequence"/>
</dbReference>
<evidence type="ECO:0000256" key="1">
    <source>
        <dbReference type="ARBA" id="ARBA00022491"/>
    </source>
</evidence>
<dbReference type="EMBL" id="FXTY01000007">
    <property type="protein sequence ID" value="SMP30726.1"/>
    <property type="molecule type" value="Genomic_DNA"/>
</dbReference>
<name>A0ABY1PBS8_9RHOB</name>
<dbReference type="InterPro" id="IPR036390">
    <property type="entry name" value="WH_DNA-bd_sf"/>
</dbReference>
<dbReference type="PROSITE" id="PS51000">
    <property type="entry name" value="HTH_DEOR_2"/>
    <property type="match status" value="1"/>
</dbReference>
<protein>
    <submittedName>
        <fullName evidence="5">Transcriptional regulator, DeoR family</fullName>
    </submittedName>
</protein>
<gene>
    <name evidence="5" type="ORF">SAMN06265373_107125</name>
</gene>
<evidence type="ECO:0000259" key="4">
    <source>
        <dbReference type="PROSITE" id="PS51000"/>
    </source>
</evidence>
<sequence length="253" mass="26883">MLSSFREREILDIARSEGKVTVEGLAAHFDVTVQTIRRDLNEMANAGRLERVHGGAVLPSGVRNIAYEERGRVNADAKSAMAARCATEIPNGSALFINIGTSTEALASALLGHDGLLVVTNNLNVARILSGNARCNVLLTGGRPRAEDGGLVGPVAASMVRDFAFDYAILGCSAVSATGVAYDFDIDEISVSHAALAGARESWLLADHSKFQRNAPARIIDFADVSRLFTDEIPDELIEVCTNKGTEVLLATS</sequence>
<keyword evidence="1" id="KW-0678">Repressor</keyword>
<dbReference type="InterPro" id="IPR036388">
    <property type="entry name" value="WH-like_DNA-bd_sf"/>
</dbReference>
<dbReference type="PANTHER" id="PTHR30363">
    <property type="entry name" value="HTH-TYPE TRANSCRIPTIONAL REGULATOR SRLR-RELATED"/>
    <property type="match status" value="1"/>
</dbReference>
<dbReference type="SUPFAM" id="SSF100950">
    <property type="entry name" value="NagB/RpiA/CoA transferase-like"/>
    <property type="match status" value="1"/>
</dbReference>
<dbReference type="InterPro" id="IPR014036">
    <property type="entry name" value="DeoR-like_C"/>
</dbReference>
<evidence type="ECO:0000256" key="3">
    <source>
        <dbReference type="ARBA" id="ARBA00023163"/>
    </source>
</evidence>
<dbReference type="PRINTS" id="PR00037">
    <property type="entry name" value="HTHLACR"/>
</dbReference>
<dbReference type="SMART" id="SM00420">
    <property type="entry name" value="HTH_DEOR"/>
    <property type="match status" value="1"/>
</dbReference>
<dbReference type="Pfam" id="PF00455">
    <property type="entry name" value="DeoRC"/>
    <property type="match status" value="1"/>
</dbReference>
<dbReference type="InterPro" id="IPR050313">
    <property type="entry name" value="Carb_Metab_HTH_regulators"/>
</dbReference>
<proteinExistence type="predicted"/>
<comment type="caution">
    <text evidence="5">The sequence shown here is derived from an EMBL/GenBank/DDBJ whole genome shotgun (WGS) entry which is preliminary data.</text>
</comment>
<dbReference type="Gene3D" id="1.10.10.10">
    <property type="entry name" value="Winged helix-like DNA-binding domain superfamily/Winged helix DNA-binding domain"/>
    <property type="match status" value="1"/>
</dbReference>
<dbReference type="PANTHER" id="PTHR30363:SF4">
    <property type="entry name" value="GLYCEROL-3-PHOSPHATE REGULON REPRESSOR"/>
    <property type="match status" value="1"/>
</dbReference>
<dbReference type="Pfam" id="PF08220">
    <property type="entry name" value="HTH_DeoR"/>
    <property type="match status" value="1"/>
</dbReference>
<keyword evidence="6" id="KW-1185">Reference proteome</keyword>
<dbReference type="RefSeq" id="WP_283427229.1">
    <property type="nucleotide sequence ID" value="NZ_FXTY01000007.1"/>
</dbReference>
<reference evidence="5 6" key="1">
    <citation type="submission" date="2017-05" db="EMBL/GenBank/DDBJ databases">
        <authorList>
            <person name="Varghese N."/>
            <person name="Submissions S."/>
        </authorList>
    </citation>
    <scope>NUCLEOTIDE SEQUENCE [LARGE SCALE GENOMIC DNA]</scope>
    <source>
        <strain evidence="5 6">DSM 29734</strain>
    </source>
</reference>
<dbReference type="SUPFAM" id="SSF46785">
    <property type="entry name" value="Winged helix' DNA-binding domain"/>
    <property type="match status" value="1"/>
</dbReference>
<dbReference type="InterPro" id="IPR001034">
    <property type="entry name" value="DeoR_HTH"/>
</dbReference>
<accession>A0ABY1PBS8</accession>
<dbReference type="SMART" id="SM01134">
    <property type="entry name" value="DeoRC"/>
    <property type="match status" value="1"/>
</dbReference>
<dbReference type="InterPro" id="IPR037171">
    <property type="entry name" value="NagB/RpiA_transferase-like"/>
</dbReference>
<organism evidence="5 6">
    <name type="scientific">Shimia sagamensis</name>
    <dbReference type="NCBI Taxonomy" id="1566352"/>
    <lineage>
        <taxon>Bacteria</taxon>
        <taxon>Pseudomonadati</taxon>
        <taxon>Pseudomonadota</taxon>
        <taxon>Alphaproteobacteria</taxon>
        <taxon>Rhodobacterales</taxon>
        <taxon>Roseobacteraceae</taxon>
    </lineage>
</organism>